<evidence type="ECO:0000256" key="3">
    <source>
        <dbReference type="ARBA" id="ARBA00022777"/>
    </source>
</evidence>
<sequence length="403" mass="43005">MRKPSEADTEVIVAGHICLDIIPNLKGNGLDALLIPGKLVNVGAAITATGGTVANTGVALHRLGLQTKLMGKVGNDLFGRAIVDELKRNGQGLDEGMIVCEGEQSSYSIVISPEGEDRIFLHCPGANDTFVADDVSLEELGSARLFHFGYPPLMQRMYENEGSELESLLSRVKQSGLTTSLDMSRPDPASPAGQVDWKQLLARILPHVDIFLPSLEEILFMLDRERYDQWTLEGDLLDQVNEALLADLAKQLLDLGAAIVAIKLGDKGLYVRTTDDIAKISDIGRCALTAPESWVSRELTVPCFEVKVAGTTGAGDCTIAGFLSGLLHGMSVEESMVAAVGVGACNVEAVDATSGIPSWNKLQERIAGGWKHLPASLPLPGWVRLGSSAIWAGPRDSLNQQGG</sequence>
<dbReference type="SUPFAM" id="SSF53613">
    <property type="entry name" value="Ribokinase-like"/>
    <property type="match status" value="1"/>
</dbReference>
<evidence type="ECO:0000313" key="5">
    <source>
        <dbReference type="EMBL" id="MBP1993352.1"/>
    </source>
</evidence>
<evidence type="ECO:0000256" key="2">
    <source>
        <dbReference type="ARBA" id="ARBA00022679"/>
    </source>
</evidence>
<keyword evidence="3 5" id="KW-0418">Kinase</keyword>
<dbReference type="PANTHER" id="PTHR43085:SF57">
    <property type="entry name" value="CARBOHYDRATE KINASE PFKB DOMAIN-CONTAINING PROTEIN"/>
    <property type="match status" value="1"/>
</dbReference>
<comment type="caution">
    <text evidence="5">The sequence shown here is derived from an EMBL/GenBank/DDBJ whole genome shotgun (WGS) entry which is preliminary data.</text>
</comment>
<proteinExistence type="inferred from homology"/>
<dbReference type="InterPro" id="IPR029056">
    <property type="entry name" value="Ribokinase-like"/>
</dbReference>
<evidence type="ECO:0000256" key="1">
    <source>
        <dbReference type="ARBA" id="ARBA00010688"/>
    </source>
</evidence>
<dbReference type="GO" id="GO:0016301">
    <property type="term" value="F:kinase activity"/>
    <property type="evidence" value="ECO:0007669"/>
    <property type="project" value="UniProtKB-KW"/>
</dbReference>
<dbReference type="PANTHER" id="PTHR43085">
    <property type="entry name" value="HEXOKINASE FAMILY MEMBER"/>
    <property type="match status" value="1"/>
</dbReference>
<name>A0ABS4J0I9_9BACL</name>
<organism evidence="5 6">
    <name type="scientific">Paenibacillus eucommiae</name>
    <dbReference type="NCBI Taxonomy" id="1355755"/>
    <lineage>
        <taxon>Bacteria</taxon>
        <taxon>Bacillati</taxon>
        <taxon>Bacillota</taxon>
        <taxon>Bacilli</taxon>
        <taxon>Bacillales</taxon>
        <taxon>Paenibacillaceae</taxon>
        <taxon>Paenibacillus</taxon>
    </lineage>
</organism>
<accession>A0ABS4J0I9</accession>
<dbReference type="Proteomes" id="UP001519287">
    <property type="component" value="Unassembled WGS sequence"/>
</dbReference>
<evidence type="ECO:0000259" key="4">
    <source>
        <dbReference type="Pfam" id="PF00294"/>
    </source>
</evidence>
<keyword evidence="2" id="KW-0808">Transferase</keyword>
<dbReference type="InterPro" id="IPR011611">
    <property type="entry name" value="PfkB_dom"/>
</dbReference>
<keyword evidence="6" id="KW-1185">Reference proteome</keyword>
<gene>
    <name evidence="5" type="ORF">J2Z66_004973</name>
</gene>
<dbReference type="InterPro" id="IPR050306">
    <property type="entry name" value="PfkB_Carbo_kinase"/>
</dbReference>
<feature type="domain" description="Carbohydrate kinase PfkB" evidence="4">
    <location>
        <begin position="9"/>
        <end position="358"/>
    </location>
</feature>
<protein>
    <submittedName>
        <fullName evidence="5">Sugar/nucleoside kinase (Ribokinase family)</fullName>
    </submittedName>
</protein>
<dbReference type="Pfam" id="PF00294">
    <property type="entry name" value="PfkB"/>
    <property type="match status" value="1"/>
</dbReference>
<dbReference type="RefSeq" id="WP_209975123.1">
    <property type="nucleotide sequence ID" value="NZ_JAGGLB010000018.1"/>
</dbReference>
<evidence type="ECO:0000313" key="6">
    <source>
        <dbReference type="Proteomes" id="UP001519287"/>
    </source>
</evidence>
<dbReference type="Gene3D" id="3.40.1190.20">
    <property type="match status" value="1"/>
</dbReference>
<dbReference type="EMBL" id="JAGGLB010000018">
    <property type="protein sequence ID" value="MBP1993352.1"/>
    <property type="molecule type" value="Genomic_DNA"/>
</dbReference>
<comment type="similarity">
    <text evidence="1">Belongs to the carbohydrate kinase PfkB family.</text>
</comment>
<reference evidence="5 6" key="1">
    <citation type="submission" date="2021-03" db="EMBL/GenBank/DDBJ databases">
        <title>Genomic Encyclopedia of Type Strains, Phase IV (KMG-IV): sequencing the most valuable type-strain genomes for metagenomic binning, comparative biology and taxonomic classification.</title>
        <authorList>
            <person name="Goeker M."/>
        </authorList>
    </citation>
    <scope>NUCLEOTIDE SEQUENCE [LARGE SCALE GENOMIC DNA]</scope>
    <source>
        <strain evidence="5 6">DSM 26048</strain>
    </source>
</reference>